<keyword evidence="6" id="KW-1185">Reference proteome</keyword>
<evidence type="ECO:0000256" key="1">
    <source>
        <dbReference type="ARBA" id="ARBA00022722"/>
    </source>
</evidence>
<dbReference type="InterPro" id="IPR020045">
    <property type="entry name" value="DNA_polI_H3TH"/>
</dbReference>
<dbReference type="InterPro" id="IPR002421">
    <property type="entry name" value="5-3_exonuclease"/>
</dbReference>
<dbReference type="Pfam" id="PF01367">
    <property type="entry name" value="5_3_exonuc"/>
    <property type="match status" value="1"/>
</dbReference>
<dbReference type="SMART" id="SM00475">
    <property type="entry name" value="53EXOc"/>
    <property type="match status" value="1"/>
</dbReference>
<sequence>MQHTLLLIDGLNILRRVYEANPAPEIPAKVEGAVLSALASFRRALTECKATHALAAFDTGGKTWRHALYPPYRQHRKPMDPELAEVIPDFRLTLTEVLGLQTAAIDGYEADDIIGTAFYRWIASKEGQVIAVSTDKDILQLIADGAIVRNHFATPKNQEQPWFDERYVLDKFGVGSRQLGDYFALLGDSSDDIPGVQKIGAKTAVKLLQRHGDLETVLANASQEPGIIGKNLAEQADLARISRQLVSLKTDAQLGLTWNMLRLGDLRPE</sequence>
<protein>
    <submittedName>
        <fullName evidence="5">Flap endonuclease</fullName>
    </submittedName>
</protein>
<dbReference type="Pfam" id="PF02739">
    <property type="entry name" value="5_3_exonuc_N"/>
    <property type="match status" value="1"/>
</dbReference>
<proteinExistence type="predicted"/>
<dbReference type="InterPro" id="IPR038969">
    <property type="entry name" value="FEN"/>
</dbReference>
<dbReference type="CDD" id="cd09859">
    <property type="entry name" value="PIN_53EXO"/>
    <property type="match status" value="1"/>
</dbReference>
<dbReference type="PANTHER" id="PTHR42646:SF2">
    <property type="entry name" value="5'-3' EXONUCLEASE FAMILY PROTEIN"/>
    <property type="match status" value="1"/>
</dbReference>
<dbReference type="SMART" id="SM00279">
    <property type="entry name" value="HhH2"/>
    <property type="match status" value="1"/>
</dbReference>
<keyword evidence="1" id="KW-0540">Nuclease</keyword>
<keyword evidence="5" id="KW-0255">Endonuclease</keyword>
<dbReference type="Gene3D" id="3.40.50.1010">
    <property type="entry name" value="5'-nuclease"/>
    <property type="match status" value="1"/>
</dbReference>
<dbReference type="Proteomes" id="UP001216674">
    <property type="component" value="Unassembled WGS sequence"/>
</dbReference>
<dbReference type="EMBL" id="JARJLM010000546">
    <property type="protein sequence ID" value="MDF3837907.1"/>
    <property type="molecule type" value="Genomic_DNA"/>
</dbReference>
<dbReference type="InterPro" id="IPR029060">
    <property type="entry name" value="PIN-like_dom_sf"/>
</dbReference>
<evidence type="ECO:0000256" key="2">
    <source>
        <dbReference type="ARBA" id="ARBA00022801"/>
    </source>
</evidence>
<dbReference type="PANTHER" id="PTHR42646">
    <property type="entry name" value="FLAP ENDONUCLEASE XNI"/>
    <property type="match status" value="1"/>
</dbReference>
<dbReference type="SUPFAM" id="SSF47807">
    <property type="entry name" value="5' to 3' exonuclease, C-terminal subdomain"/>
    <property type="match status" value="1"/>
</dbReference>
<evidence type="ECO:0000256" key="3">
    <source>
        <dbReference type="ARBA" id="ARBA00023125"/>
    </source>
</evidence>
<reference evidence="5 6" key="1">
    <citation type="submission" date="2023-03" db="EMBL/GenBank/DDBJ databases">
        <title>Draft assemblies of triclosan tolerant bacteria isolated from returned activated sludge.</title>
        <authorList>
            <person name="Van Hamelsveld S."/>
        </authorList>
    </citation>
    <scope>NUCLEOTIDE SEQUENCE [LARGE SCALE GENOMIC DNA]</scope>
    <source>
        <strain evidence="5 6">GW210010_S58</strain>
    </source>
</reference>
<dbReference type="SUPFAM" id="SSF88723">
    <property type="entry name" value="PIN domain-like"/>
    <property type="match status" value="1"/>
</dbReference>
<accession>A0ABT6AZ77</accession>
<organism evidence="5 6">
    <name type="scientific">Cupriavidus basilensis</name>
    <dbReference type="NCBI Taxonomy" id="68895"/>
    <lineage>
        <taxon>Bacteria</taxon>
        <taxon>Pseudomonadati</taxon>
        <taxon>Pseudomonadota</taxon>
        <taxon>Betaproteobacteria</taxon>
        <taxon>Burkholderiales</taxon>
        <taxon>Burkholderiaceae</taxon>
        <taxon>Cupriavidus</taxon>
    </lineage>
</organism>
<dbReference type="InterPro" id="IPR036279">
    <property type="entry name" value="5-3_exonuclease_C_sf"/>
</dbReference>
<evidence type="ECO:0000259" key="4">
    <source>
        <dbReference type="SMART" id="SM00475"/>
    </source>
</evidence>
<dbReference type="InterPro" id="IPR020046">
    <property type="entry name" value="5-3_exonucl_a-hlix_arch_N"/>
</dbReference>
<feature type="domain" description="5'-3' exonuclease" evidence="4">
    <location>
        <begin position="2"/>
        <end position="264"/>
    </location>
</feature>
<keyword evidence="3" id="KW-0238">DNA-binding</keyword>
<comment type="caution">
    <text evidence="5">The sequence shown here is derived from an EMBL/GenBank/DDBJ whole genome shotgun (WGS) entry which is preliminary data.</text>
</comment>
<evidence type="ECO:0000313" key="6">
    <source>
        <dbReference type="Proteomes" id="UP001216674"/>
    </source>
</evidence>
<dbReference type="InterPro" id="IPR008918">
    <property type="entry name" value="HhH2"/>
</dbReference>
<dbReference type="GO" id="GO:0004519">
    <property type="term" value="F:endonuclease activity"/>
    <property type="evidence" value="ECO:0007669"/>
    <property type="project" value="UniProtKB-KW"/>
</dbReference>
<evidence type="ECO:0000313" key="5">
    <source>
        <dbReference type="EMBL" id="MDF3837907.1"/>
    </source>
</evidence>
<dbReference type="Gene3D" id="1.10.150.20">
    <property type="entry name" value="5' to 3' exonuclease, C-terminal subdomain"/>
    <property type="match status" value="1"/>
</dbReference>
<gene>
    <name evidence="5" type="ORF">P3W85_33980</name>
</gene>
<dbReference type="RefSeq" id="WP_017226724.1">
    <property type="nucleotide sequence ID" value="NZ_JARJLM010000546.1"/>
</dbReference>
<keyword evidence="2" id="KW-0378">Hydrolase</keyword>
<dbReference type="CDD" id="cd09898">
    <property type="entry name" value="H3TH_53EXO"/>
    <property type="match status" value="1"/>
</dbReference>
<name>A0ABT6AZ77_9BURK</name>